<organism evidence="1 2">
    <name type="scientific">Orbilia ellipsospora</name>
    <dbReference type="NCBI Taxonomy" id="2528407"/>
    <lineage>
        <taxon>Eukaryota</taxon>
        <taxon>Fungi</taxon>
        <taxon>Dikarya</taxon>
        <taxon>Ascomycota</taxon>
        <taxon>Pezizomycotina</taxon>
        <taxon>Orbiliomycetes</taxon>
        <taxon>Orbiliales</taxon>
        <taxon>Orbiliaceae</taxon>
        <taxon>Orbilia</taxon>
    </lineage>
</organism>
<proteinExistence type="predicted"/>
<comment type="caution">
    <text evidence="1">The sequence shown here is derived from an EMBL/GenBank/DDBJ whole genome shotgun (WGS) entry which is preliminary data.</text>
</comment>
<dbReference type="Proteomes" id="UP001365542">
    <property type="component" value="Unassembled WGS sequence"/>
</dbReference>
<gene>
    <name evidence="1" type="ORF">TWF694_004023</name>
</gene>
<evidence type="ECO:0000313" key="1">
    <source>
        <dbReference type="EMBL" id="KAK6528787.1"/>
    </source>
</evidence>
<dbReference type="AlphaFoldDB" id="A0AAV9WWV3"/>
<sequence length="88" mass="9975">MAKNNATISVTAAAIGDWPTERMTTSTDPAKFKRAPDMRHIRWVWWSAPYFVVLNGAKVNFHDVYLHVMEHGCVPTGFPMDVWVGGER</sequence>
<protein>
    <submittedName>
        <fullName evidence="1">Uncharacterized protein</fullName>
    </submittedName>
</protein>
<keyword evidence="2" id="KW-1185">Reference proteome</keyword>
<reference evidence="1 2" key="1">
    <citation type="submission" date="2019-10" db="EMBL/GenBank/DDBJ databases">
        <authorList>
            <person name="Palmer J.M."/>
        </authorList>
    </citation>
    <scope>NUCLEOTIDE SEQUENCE [LARGE SCALE GENOMIC DNA]</scope>
    <source>
        <strain evidence="1 2">TWF694</strain>
    </source>
</reference>
<dbReference type="EMBL" id="JAVHJO010000014">
    <property type="protein sequence ID" value="KAK6528787.1"/>
    <property type="molecule type" value="Genomic_DNA"/>
</dbReference>
<evidence type="ECO:0000313" key="2">
    <source>
        <dbReference type="Proteomes" id="UP001365542"/>
    </source>
</evidence>
<name>A0AAV9WWV3_9PEZI</name>
<accession>A0AAV9WWV3</accession>